<dbReference type="GO" id="GO:0044781">
    <property type="term" value="P:bacterial-type flagellum organization"/>
    <property type="evidence" value="ECO:0007669"/>
    <property type="project" value="InterPro"/>
</dbReference>
<name>A0A0F9HLQ3_9ZZZZ</name>
<keyword evidence="2" id="KW-1003">Cell membrane</keyword>
<evidence type="ECO:0000256" key="2">
    <source>
        <dbReference type="ARBA" id="ARBA00022475"/>
    </source>
</evidence>
<dbReference type="GO" id="GO:0016020">
    <property type="term" value="C:membrane"/>
    <property type="evidence" value="ECO:0007669"/>
    <property type="project" value="InterPro"/>
</dbReference>
<reference evidence="7" key="1">
    <citation type="journal article" date="2015" name="Nature">
        <title>Complex archaea that bridge the gap between prokaryotes and eukaryotes.</title>
        <authorList>
            <person name="Spang A."/>
            <person name="Saw J.H."/>
            <person name="Jorgensen S.L."/>
            <person name="Zaremba-Niedzwiedzka K."/>
            <person name="Martijn J."/>
            <person name="Lind A.E."/>
            <person name="van Eijk R."/>
            <person name="Schleper C."/>
            <person name="Guy L."/>
            <person name="Ettema T.J."/>
        </authorList>
    </citation>
    <scope>NUCLEOTIDE SEQUENCE</scope>
</reference>
<sequence>MVKRCYFKPVKIVVLILLFTSLSFVRVQSTSFADEKSTEWFVNDSPEKTSSAKPIGYTRIASTLLIVIALIIATVFVLRKKYGIKTSLGRGKKRIQIIEHISLGVKKSIVLVKAPGKHLLIGATNDKIGLISEIANEDVADNDEIISDDADSKGESVSNSDFLNLMKKSYLKHKQ</sequence>
<evidence type="ECO:0000313" key="7">
    <source>
        <dbReference type="EMBL" id="KKL82665.1"/>
    </source>
</evidence>
<keyword evidence="5 6" id="KW-0472">Membrane</keyword>
<evidence type="ECO:0000256" key="6">
    <source>
        <dbReference type="SAM" id="Phobius"/>
    </source>
</evidence>
<dbReference type="Pfam" id="PF04347">
    <property type="entry name" value="FliO"/>
    <property type="match status" value="1"/>
</dbReference>
<proteinExistence type="predicted"/>
<dbReference type="EMBL" id="LAZR01022210">
    <property type="protein sequence ID" value="KKL82665.1"/>
    <property type="molecule type" value="Genomic_DNA"/>
</dbReference>
<organism evidence="7">
    <name type="scientific">marine sediment metagenome</name>
    <dbReference type="NCBI Taxonomy" id="412755"/>
    <lineage>
        <taxon>unclassified sequences</taxon>
        <taxon>metagenomes</taxon>
        <taxon>ecological metagenomes</taxon>
    </lineage>
</organism>
<protein>
    <recommendedName>
        <fullName evidence="8">Flagellar protein</fullName>
    </recommendedName>
</protein>
<feature type="transmembrane region" description="Helical" evidence="6">
    <location>
        <begin position="57"/>
        <end position="78"/>
    </location>
</feature>
<dbReference type="InterPro" id="IPR022781">
    <property type="entry name" value="Flagellar_biosynth_FliO"/>
</dbReference>
<comment type="subcellular location">
    <subcellularLocation>
        <location evidence="1">Cell membrane</location>
    </subcellularLocation>
</comment>
<dbReference type="AlphaFoldDB" id="A0A0F9HLQ3"/>
<gene>
    <name evidence="7" type="ORF">LCGC14_1982520</name>
</gene>
<keyword evidence="4 6" id="KW-1133">Transmembrane helix</keyword>
<comment type="caution">
    <text evidence="7">The sequence shown here is derived from an EMBL/GenBank/DDBJ whole genome shotgun (WGS) entry which is preliminary data.</text>
</comment>
<keyword evidence="3 6" id="KW-0812">Transmembrane</keyword>
<evidence type="ECO:0000256" key="3">
    <source>
        <dbReference type="ARBA" id="ARBA00022692"/>
    </source>
</evidence>
<accession>A0A0F9HLQ3</accession>
<evidence type="ECO:0000256" key="4">
    <source>
        <dbReference type="ARBA" id="ARBA00022989"/>
    </source>
</evidence>
<evidence type="ECO:0000256" key="1">
    <source>
        <dbReference type="ARBA" id="ARBA00004236"/>
    </source>
</evidence>
<evidence type="ECO:0000256" key="5">
    <source>
        <dbReference type="ARBA" id="ARBA00023136"/>
    </source>
</evidence>
<evidence type="ECO:0008006" key="8">
    <source>
        <dbReference type="Google" id="ProtNLM"/>
    </source>
</evidence>